<gene>
    <name evidence="1" type="ORF">KFK09_026797</name>
</gene>
<name>A0A8T3A919_DENNO</name>
<evidence type="ECO:0000313" key="1">
    <source>
        <dbReference type="EMBL" id="KAI0492524.1"/>
    </source>
</evidence>
<protein>
    <submittedName>
        <fullName evidence="1">Uncharacterized protein</fullName>
    </submittedName>
</protein>
<accession>A0A8T3A919</accession>
<dbReference type="EMBL" id="JAGYWB010000018">
    <property type="protein sequence ID" value="KAI0492524.1"/>
    <property type="molecule type" value="Genomic_DNA"/>
</dbReference>
<sequence length="77" mass="8880">MQDHTRATLIFFFEMEISQYPQSSSMQWALVQDSPIPSLCSKLANFKQHDLVSKEVHLALAQKKKRLAGEHFATIEF</sequence>
<organism evidence="1 2">
    <name type="scientific">Dendrobium nobile</name>
    <name type="common">Orchid</name>
    <dbReference type="NCBI Taxonomy" id="94219"/>
    <lineage>
        <taxon>Eukaryota</taxon>
        <taxon>Viridiplantae</taxon>
        <taxon>Streptophyta</taxon>
        <taxon>Embryophyta</taxon>
        <taxon>Tracheophyta</taxon>
        <taxon>Spermatophyta</taxon>
        <taxon>Magnoliopsida</taxon>
        <taxon>Liliopsida</taxon>
        <taxon>Asparagales</taxon>
        <taxon>Orchidaceae</taxon>
        <taxon>Epidendroideae</taxon>
        <taxon>Malaxideae</taxon>
        <taxon>Dendrobiinae</taxon>
        <taxon>Dendrobium</taxon>
    </lineage>
</organism>
<dbReference type="AlphaFoldDB" id="A0A8T3A919"/>
<dbReference type="Proteomes" id="UP000829196">
    <property type="component" value="Unassembled WGS sequence"/>
</dbReference>
<evidence type="ECO:0000313" key="2">
    <source>
        <dbReference type="Proteomes" id="UP000829196"/>
    </source>
</evidence>
<proteinExistence type="predicted"/>
<keyword evidence="2" id="KW-1185">Reference proteome</keyword>
<comment type="caution">
    <text evidence="1">The sequence shown here is derived from an EMBL/GenBank/DDBJ whole genome shotgun (WGS) entry which is preliminary data.</text>
</comment>
<reference evidence="1" key="1">
    <citation type="journal article" date="2022" name="Front. Genet.">
        <title>Chromosome-Scale Assembly of the Dendrobium nobile Genome Provides Insights Into the Molecular Mechanism of the Biosynthesis of the Medicinal Active Ingredient of Dendrobium.</title>
        <authorList>
            <person name="Xu Q."/>
            <person name="Niu S.-C."/>
            <person name="Li K.-L."/>
            <person name="Zheng P.-J."/>
            <person name="Zhang X.-J."/>
            <person name="Jia Y."/>
            <person name="Liu Y."/>
            <person name="Niu Y.-X."/>
            <person name="Yu L.-H."/>
            <person name="Chen D.-F."/>
            <person name="Zhang G.-Q."/>
        </authorList>
    </citation>
    <scope>NUCLEOTIDE SEQUENCE</scope>
    <source>
        <tissue evidence="1">Leaf</tissue>
    </source>
</reference>